<organism evidence="6 7">
    <name type="scientific">Kitasatospora phosalacinea</name>
    <dbReference type="NCBI Taxonomy" id="2065"/>
    <lineage>
        <taxon>Bacteria</taxon>
        <taxon>Bacillati</taxon>
        <taxon>Actinomycetota</taxon>
        <taxon>Actinomycetes</taxon>
        <taxon>Kitasatosporales</taxon>
        <taxon>Streptomycetaceae</taxon>
        <taxon>Kitasatospora</taxon>
    </lineage>
</organism>
<dbReference type="InterPro" id="IPR012893">
    <property type="entry name" value="HipA-like_C"/>
</dbReference>
<evidence type="ECO:0000256" key="3">
    <source>
        <dbReference type="ARBA" id="ARBA00022777"/>
    </source>
</evidence>
<feature type="domain" description="HipA N-terminal subdomain 1" evidence="5">
    <location>
        <begin position="15"/>
        <end position="112"/>
    </location>
</feature>
<evidence type="ECO:0000259" key="5">
    <source>
        <dbReference type="Pfam" id="PF13657"/>
    </source>
</evidence>
<dbReference type="Pfam" id="PF07804">
    <property type="entry name" value="HipA_C"/>
    <property type="match status" value="1"/>
</dbReference>
<keyword evidence="7" id="KW-1185">Reference proteome</keyword>
<gene>
    <name evidence="6" type="ORF">ACFW6T_24490</name>
</gene>
<evidence type="ECO:0000256" key="1">
    <source>
        <dbReference type="ARBA" id="ARBA00010164"/>
    </source>
</evidence>
<protein>
    <submittedName>
        <fullName evidence="6">Type II toxin-antitoxin system HipA family toxin</fullName>
    </submittedName>
</protein>
<evidence type="ECO:0000259" key="4">
    <source>
        <dbReference type="Pfam" id="PF07804"/>
    </source>
</evidence>
<comment type="caution">
    <text evidence="6">The sequence shown here is derived from an EMBL/GenBank/DDBJ whole genome shotgun (WGS) entry which is preliminary data.</text>
</comment>
<proteinExistence type="inferred from homology"/>
<dbReference type="PANTHER" id="PTHR37419:SF1">
    <property type="entry name" value="SERINE_THREONINE-PROTEIN KINASE TOXIN HIPA"/>
    <property type="match status" value="1"/>
</dbReference>
<dbReference type="RefSeq" id="WP_380318797.1">
    <property type="nucleotide sequence ID" value="NZ_JBHYPW010000007.1"/>
</dbReference>
<keyword evidence="2" id="KW-0808">Transferase</keyword>
<evidence type="ECO:0000313" key="7">
    <source>
        <dbReference type="Proteomes" id="UP001599542"/>
    </source>
</evidence>
<dbReference type="InterPro" id="IPR052028">
    <property type="entry name" value="HipA_Ser/Thr_kinase"/>
</dbReference>
<feature type="domain" description="HipA-like C-terminal" evidence="4">
    <location>
        <begin position="137"/>
        <end position="376"/>
    </location>
</feature>
<accession>A0ABW6GQW4</accession>
<reference evidence="6 7" key="1">
    <citation type="submission" date="2024-09" db="EMBL/GenBank/DDBJ databases">
        <title>The Natural Products Discovery Center: Release of the First 8490 Sequenced Strains for Exploring Actinobacteria Biosynthetic Diversity.</title>
        <authorList>
            <person name="Kalkreuter E."/>
            <person name="Kautsar S.A."/>
            <person name="Yang D."/>
            <person name="Bader C.D."/>
            <person name="Teijaro C.N."/>
            <person name="Fluegel L."/>
            <person name="Davis C.M."/>
            <person name="Simpson J.R."/>
            <person name="Lauterbach L."/>
            <person name="Steele A.D."/>
            <person name="Gui C."/>
            <person name="Meng S."/>
            <person name="Li G."/>
            <person name="Viehrig K."/>
            <person name="Ye F."/>
            <person name="Su P."/>
            <person name="Kiefer A.F."/>
            <person name="Nichols A."/>
            <person name="Cepeda A.J."/>
            <person name="Yan W."/>
            <person name="Fan B."/>
            <person name="Jiang Y."/>
            <person name="Adhikari A."/>
            <person name="Zheng C.-J."/>
            <person name="Schuster L."/>
            <person name="Cowan T.M."/>
            <person name="Smanski M.J."/>
            <person name="Chevrette M.G."/>
            <person name="De Carvalho L.P.S."/>
            <person name="Shen B."/>
        </authorList>
    </citation>
    <scope>NUCLEOTIDE SEQUENCE [LARGE SCALE GENOMIC DNA]</scope>
    <source>
        <strain evidence="6 7">NPDC058753</strain>
    </source>
</reference>
<dbReference type="Proteomes" id="UP001599542">
    <property type="component" value="Unassembled WGS sequence"/>
</dbReference>
<evidence type="ECO:0000256" key="2">
    <source>
        <dbReference type="ARBA" id="ARBA00022679"/>
    </source>
</evidence>
<comment type="similarity">
    <text evidence="1">Belongs to the HipA Ser/Thr kinase family.</text>
</comment>
<dbReference type="Gene3D" id="1.10.1070.20">
    <property type="match status" value="1"/>
</dbReference>
<evidence type="ECO:0000313" key="6">
    <source>
        <dbReference type="EMBL" id="MFE1355153.1"/>
    </source>
</evidence>
<dbReference type="EMBL" id="JBHYPX010000055">
    <property type="protein sequence ID" value="MFE1355153.1"/>
    <property type="molecule type" value="Genomic_DNA"/>
</dbReference>
<sequence length="404" mass="45295">MARTKAADTDSAQAQVLLGERHIGVLHYQRGNCWFDYQDLEPEHPVLGQRFEDDPSYGRKRVPDLPVWFANLLPERRSGLRRLVNSQLGVAESHDFQLALHLGEDLPGAVVIRPMGELPVGLRPVVERADDEADLGFSLSGMQLKFSVVRSSETFRLARPGEFGDWIVKLPSQVHPELPANEHAVMSWAGLAGIEVPEHLLARSTDLHGLPQGVALPGERAFAVRRFDRVSGTRVHQEDFAQVLGVRPVDKGRIGVELELLAQVVVQVCPPEDLDELVRRMVFCIGSGNTDEHLKNWSLRYPDGRRARLSPAYDLVCSTAYPAFRNSRLTLSISGQRDIRYLTADHFRRMADASGADPEQVARTVDETVRAMRDTWSTVAAREETPVFLREHIDERLAAVPLFR</sequence>
<dbReference type="PANTHER" id="PTHR37419">
    <property type="entry name" value="SERINE/THREONINE-PROTEIN KINASE TOXIN HIPA"/>
    <property type="match status" value="1"/>
</dbReference>
<keyword evidence="3" id="KW-0418">Kinase</keyword>
<dbReference type="InterPro" id="IPR017508">
    <property type="entry name" value="HipA_N1"/>
</dbReference>
<name>A0ABW6GQW4_9ACTN</name>
<dbReference type="Pfam" id="PF13657">
    <property type="entry name" value="Couple_hipA"/>
    <property type="match status" value="1"/>
</dbReference>